<evidence type="ECO:0000256" key="3">
    <source>
        <dbReference type="ARBA" id="ARBA00022679"/>
    </source>
</evidence>
<accession>A0ABT0LBF9</accession>
<dbReference type="CDD" id="cd00609">
    <property type="entry name" value="AAT_like"/>
    <property type="match status" value="1"/>
</dbReference>
<reference evidence="5 6" key="1">
    <citation type="submission" date="2022-01" db="EMBL/GenBank/DDBJ databases">
        <title>Whole genome-based taxonomy of the Shewanellaceae.</title>
        <authorList>
            <person name="Martin-Rodriguez A.J."/>
        </authorList>
    </citation>
    <scope>NUCLEOTIDE SEQUENCE [LARGE SCALE GENOMIC DNA]</scope>
    <source>
        <strain evidence="5 6">DSM 17177</strain>
    </source>
</reference>
<sequence>MAVIECLLISLIATQALSGNIAIESPISFYFQSILKQFNADIIEIPIQNHYQDELELLSKAHQSQPFNTYLINPNFGDPTGRVLSNNEKQALILWAESHDVTIIEYDRGELHFGGNRPCSIASLVKQDSTCRIITIIDFYDTVSHTIALGYLICTNTLESCLFSKQLITEEPSINLQYMMIELMQSKQYDPLMRQLHSRLKTCYTSALDLLLPSFNQIKSSDFYYNQVEGGPCLWIKLPDNLSSETLWEIAISAQLSIAPGAMFSFNQDYDNYFRLTFALPWNAQMTAGIKRLGELVLAYTQTR</sequence>
<keyword evidence="2" id="KW-0032">Aminotransferase</keyword>
<evidence type="ECO:0000313" key="6">
    <source>
        <dbReference type="Proteomes" id="UP001203423"/>
    </source>
</evidence>
<dbReference type="EMBL" id="JAKIKS010000038">
    <property type="protein sequence ID" value="MCL1125042.1"/>
    <property type="molecule type" value="Genomic_DNA"/>
</dbReference>
<keyword evidence="3" id="KW-0808">Transferase</keyword>
<protein>
    <recommendedName>
        <fullName evidence="7">PLP-dependent aminotransferase family protein</fullName>
    </recommendedName>
</protein>
<keyword evidence="6" id="KW-1185">Reference proteome</keyword>
<organism evidence="5 6">
    <name type="scientific">Shewanella surugensis</name>
    <dbReference type="NCBI Taxonomy" id="212020"/>
    <lineage>
        <taxon>Bacteria</taxon>
        <taxon>Pseudomonadati</taxon>
        <taxon>Pseudomonadota</taxon>
        <taxon>Gammaproteobacteria</taxon>
        <taxon>Alteromonadales</taxon>
        <taxon>Shewanellaceae</taxon>
        <taxon>Shewanella</taxon>
    </lineage>
</organism>
<dbReference type="InterPro" id="IPR050859">
    <property type="entry name" value="Class-I_PLP-dep_aminotransf"/>
</dbReference>
<evidence type="ECO:0000256" key="4">
    <source>
        <dbReference type="ARBA" id="ARBA00022898"/>
    </source>
</evidence>
<dbReference type="Gene3D" id="3.90.1150.10">
    <property type="entry name" value="Aspartate Aminotransferase, domain 1"/>
    <property type="match status" value="1"/>
</dbReference>
<dbReference type="RefSeq" id="WP_248940317.1">
    <property type="nucleotide sequence ID" value="NZ_JAKIKS010000038.1"/>
</dbReference>
<dbReference type="Proteomes" id="UP001203423">
    <property type="component" value="Unassembled WGS sequence"/>
</dbReference>
<dbReference type="Gene3D" id="3.40.640.10">
    <property type="entry name" value="Type I PLP-dependent aspartate aminotransferase-like (Major domain)"/>
    <property type="match status" value="1"/>
</dbReference>
<dbReference type="PANTHER" id="PTHR42790">
    <property type="entry name" value="AMINOTRANSFERASE"/>
    <property type="match status" value="1"/>
</dbReference>
<comment type="cofactor">
    <cofactor evidence="1">
        <name>pyridoxal 5'-phosphate</name>
        <dbReference type="ChEBI" id="CHEBI:597326"/>
    </cofactor>
</comment>
<keyword evidence="4" id="KW-0663">Pyridoxal phosphate</keyword>
<gene>
    <name evidence="5" type="ORF">L2764_11285</name>
</gene>
<dbReference type="InterPro" id="IPR015421">
    <property type="entry name" value="PyrdxlP-dep_Trfase_major"/>
</dbReference>
<dbReference type="InterPro" id="IPR015422">
    <property type="entry name" value="PyrdxlP-dep_Trfase_small"/>
</dbReference>
<evidence type="ECO:0000256" key="2">
    <source>
        <dbReference type="ARBA" id="ARBA00022576"/>
    </source>
</evidence>
<dbReference type="InterPro" id="IPR015424">
    <property type="entry name" value="PyrdxlP-dep_Trfase"/>
</dbReference>
<dbReference type="PANTHER" id="PTHR42790:SF19">
    <property type="entry name" value="KYNURENINE_ALPHA-AMINOADIPATE AMINOTRANSFERASE, MITOCHONDRIAL"/>
    <property type="match status" value="1"/>
</dbReference>
<name>A0ABT0LBF9_9GAMM</name>
<evidence type="ECO:0000256" key="1">
    <source>
        <dbReference type="ARBA" id="ARBA00001933"/>
    </source>
</evidence>
<proteinExistence type="predicted"/>
<comment type="caution">
    <text evidence="5">The sequence shown here is derived from an EMBL/GenBank/DDBJ whole genome shotgun (WGS) entry which is preliminary data.</text>
</comment>
<evidence type="ECO:0008006" key="7">
    <source>
        <dbReference type="Google" id="ProtNLM"/>
    </source>
</evidence>
<evidence type="ECO:0000313" key="5">
    <source>
        <dbReference type="EMBL" id="MCL1125042.1"/>
    </source>
</evidence>
<dbReference type="SUPFAM" id="SSF53383">
    <property type="entry name" value="PLP-dependent transferases"/>
    <property type="match status" value="1"/>
</dbReference>